<dbReference type="InterPro" id="IPR002645">
    <property type="entry name" value="STAS_dom"/>
</dbReference>
<protein>
    <submittedName>
        <fullName evidence="3">Anti-anti-sigma factor</fullName>
    </submittedName>
</protein>
<accession>A0A2N5LZT0</accession>
<dbReference type="PANTHER" id="PTHR33745:SF3">
    <property type="entry name" value="RSBT CO-ANTAGONIST PROTEIN RSBRC"/>
    <property type="match status" value="1"/>
</dbReference>
<dbReference type="CDD" id="cd07041">
    <property type="entry name" value="STAS_RsbR_RsbS_like"/>
    <property type="match status" value="1"/>
</dbReference>
<reference evidence="3 4" key="1">
    <citation type="submission" date="2017-11" db="EMBL/GenBank/DDBJ databases">
        <title>Comparitive Functional Genomics of Dry Heat Resistant strains isolated from the Viking Spacecraft.</title>
        <authorList>
            <person name="Seuylemezian A."/>
            <person name="Cooper K."/>
            <person name="Vaishampayan P."/>
        </authorList>
    </citation>
    <scope>NUCLEOTIDE SEQUENCE [LARGE SCALE GENOMIC DNA]</scope>
    <source>
        <strain evidence="3 4">V1-29</strain>
    </source>
</reference>
<dbReference type="Gene3D" id="3.30.750.24">
    <property type="entry name" value="STAS domain"/>
    <property type="match status" value="1"/>
</dbReference>
<dbReference type="RefSeq" id="WP_101645806.1">
    <property type="nucleotide sequence ID" value="NZ_PGUY01000097.1"/>
</dbReference>
<name>A0A2N5LZT0_9BACI</name>
<dbReference type="EMBL" id="PGUY01000097">
    <property type="protein sequence ID" value="PLT27533.1"/>
    <property type="molecule type" value="Genomic_DNA"/>
</dbReference>
<organism evidence="3 4">
    <name type="scientific">Peribacillus deserti</name>
    <dbReference type="NCBI Taxonomy" id="673318"/>
    <lineage>
        <taxon>Bacteria</taxon>
        <taxon>Bacillati</taxon>
        <taxon>Bacillota</taxon>
        <taxon>Bacilli</taxon>
        <taxon>Bacillales</taxon>
        <taxon>Bacillaceae</taxon>
        <taxon>Peribacillus</taxon>
    </lineage>
</organism>
<dbReference type="Proteomes" id="UP000234748">
    <property type="component" value="Unassembled WGS sequence"/>
</dbReference>
<feature type="domain" description="STAS" evidence="2">
    <location>
        <begin position="167"/>
        <end position="278"/>
    </location>
</feature>
<dbReference type="InterPro" id="IPR051932">
    <property type="entry name" value="Bact_StressResp_Reg"/>
</dbReference>
<dbReference type="Pfam" id="PF01740">
    <property type="entry name" value="STAS"/>
    <property type="match status" value="1"/>
</dbReference>
<keyword evidence="4" id="KW-1185">Reference proteome</keyword>
<dbReference type="InterPro" id="IPR036513">
    <property type="entry name" value="STAS_dom_sf"/>
</dbReference>
<dbReference type="PROSITE" id="PS50801">
    <property type="entry name" value="STAS"/>
    <property type="match status" value="1"/>
</dbReference>
<sequence>MNNELQLLGELILEKKYEIAQTIHKDRLSDLSMSEAEKREFQQIEAHILDIRANFISLFGEALVDHVDKKKAHEKIFQWGKETGEYFYKLGAPLDEALKDTGFYRTYIWKAIEKEATARNMSASTIFEVIHIIDPLLDWAVYCFSLTYVEYHQKTLENAKNAFMELSVPVVPLTKGVGVLPLIGNLDTDRAHLLMETTLNRSGELKLSHLIIDVSGVLIVDTMVADQLFKVIDALSLTGVKTIITGIRPEVAQTMVSLGLKLTDIKTKANLQQAFDEIQLMKNL</sequence>
<dbReference type="AlphaFoldDB" id="A0A2N5LZT0"/>
<dbReference type="SUPFAM" id="SSF52091">
    <property type="entry name" value="SpoIIaa-like"/>
    <property type="match status" value="1"/>
</dbReference>
<gene>
    <name evidence="3" type="ORF">CUU66_23400</name>
</gene>
<evidence type="ECO:0000259" key="2">
    <source>
        <dbReference type="PROSITE" id="PS50801"/>
    </source>
</evidence>
<proteinExistence type="predicted"/>
<evidence type="ECO:0000313" key="3">
    <source>
        <dbReference type="EMBL" id="PLT27533.1"/>
    </source>
</evidence>
<evidence type="ECO:0000313" key="4">
    <source>
        <dbReference type="Proteomes" id="UP000234748"/>
    </source>
</evidence>
<comment type="caution">
    <text evidence="3">The sequence shown here is derived from an EMBL/GenBank/DDBJ whole genome shotgun (WGS) entry which is preliminary data.</text>
</comment>
<dbReference type="OrthoDB" id="9800154at2"/>
<evidence type="ECO:0000256" key="1">
    <source>
        <dbReference type="ARBA" id="ARBA00022553"/>
    </source>
</evidence>
<keyword evidence="1" id="KW-0597">Phosphoprotein</keyword>
<dbReference type="PANTHER" id="PTHR33745">
    <property type="entry name" value="RSBT ANTAGONIST PROTEIN RSBS-RELATED"/>
    <property type="match status" value="1"/>
</dbReference>